<accession>A0A922NYQ7</accession>
<dbReference type="OrthoDB" id="7916611at2"/>
<dbReference type="AlphaFoldDB" id="A0A922NYQ7"/>
<reference evidence="2 3" key="1">
    <citation type="submission" date="2014-06" db="EMBL/GenBank/DDBJ databases">
        <title>Rhizobium pelagicum/R2-400B4.</title>
        <authorList>
            <person name="Kimes N.E."/>
            <person name="Lopez-Perez M."/>
        </authorList>
    </citation>
    <scope>NUCLEOTIDE SEQUENCE [LARGE SCALE GENOMIC DNA]</scope>
    <source>
        <strain evidence="2 3">R2-400B4</strain>
    </source>
</reference>
<name>A0A922NYQ7_9HYPH</name>
<feature type="region of interest" description="Disordered" evidence="1">
    <location>
        <begin position="90"/>
        <end position="119"/>
    </location>
</feature>
<evidence type="ECO:0000313" key="2">
    <source>
        <dbReference type="EMBL" id="KEQ06404.1"/>
    </source>
</evidence>
<dbReference type="RefSeq" id="WP_037166324.1">
    <property type="nucleotide sequence ID" value="NZ_CAJXID010000015.1"/>
</dbReference>
<organism evidence="2 3">
    <name type="scientific">Pseudorhizobium pelagicum</name>
    <dbReference type="NCBI Taxonomy" id="1509405"/>
    <lineage>
        <taxon>Bacteria</taxon>
        <taxon>Pseudomonadati</taxon>
        <taxon>Pseudomonadota</taxon>
        <taxon>Alphaproteobacteria</taxon>
        <taxon>Hyphomicrobiales</taxon>
        <taxon>Rhizobiaceae</taxon>
        <taxon>Rhizobium/Agrobacterium group</taxon>
        <taxon>Pseudorhizobium</taxon>
    </lineage>
</organism>
<gene>
    <name evidence="2" type="ORF">GV68_06970</name>
</gene>
<protein>
    <submittedName>
        <fullName evidence="2">Uncharacterized protein</fullName>
    </submittedName>
</protein>
<dbReference type="Proteomes" id="UP000052167">
    <property type="component" value="Unassembled WGS sequence"/>
</dbReference>
<dbReference type="EMBL" id="JOKJ01000016">
    <property type="protein sequence ID" value="KEQ06404.1"/>
    <property type="molecule type" value="Genomic_DNA"/>
</dbReference>
<evidence type="ECO:0000313" key="3">
    <source>
        <dbReference type="Proteomes" id="UP000052167"/>
    </source>
</evidence>
<comment type="caution">
    <text evidence="2">The sequence shown here is derived from an EMBL/GenBank/DDBJ whole genome shotgun (WGS) entry which is preliminary data.</text>
</comment>
<proteinExistence type="predicted"/>
<keyword evidence="3" id="KW-1185">Reference proteome</keyword>
<evidence type="ECO:0000256" key="1">
    <source>
        <dbReference type="SAM" id="MobiDB-lite"/>
    </source>
</evidence>
<sequence>MKIIRDAQALMGMLESGELNREFTDAFTKVLEKLDELSSDQPKVTFKGEISLKLKLEVKNGMVEINAEIPPPKLPKMPRRSTVYFLVDGGRLSTEHPQQNDMFGGPREIDRSRPQLTDA</sequence>